<dbReference type="CDD" id="cd01094">
    <property type="entry name" value="Alkanesulfonate_monoxygenase"/>
    <property type="match status" value="1"/>
</dbReference>
<reference evidence="6 7" key="1">
    <citation type="submission" date="2012-08" db="EMBL/GenBank/DDBJ databases">
        <title>Whole genome shotgun sequence of Kineosphaera limosa NBRC 100340.</title>
        <authorList>
            <person name="Yoshida I."/>
            <person name="Isaki S."/>
            <person name="Hosoyama A."/>
            <person name="Tsuchikane K."/>
            <person name="Katsumata H."/>
            <person name="Ando Y."/>
            <person name="Ohji S."/>
            <person name="Hamada M."/>
            <person name="Tamura T."/>
            <person name="Yamazoe A."/>
            <person name="Yamazaki S."/>
            <person name="Fujita N."/>
        </authorList>
    </citation>
    <scope>NUCLEOTIDE SEQUENCE [LARGE SCALE GENOMIC DNA]</scope>
    <source>
        <strain evidence="6 7">NBRC 100340</strain>
    </source>
</reference>
<dbReference type="AlphaFoldDB" id="K6XDD4"/>
<organism evidence="6 7">
    <name type="scientific">Kineosphaera limosa NBRC 100340</name>
    <dbReference type="NCBI Taxonomy" id="1184609"/>
    <lineage>
        <taxon>Bacteria</taxon>
        <taxon>Bacillati</taxon>
        <taxon>Actinomycetota</taxon>
        <taxon>Actinomycetes</taxon>
        <taxon>Micrococcales</taxon>
        <taxon>Dermatophilaceae</taxon>
        <taxon>Kineosphaera</taxon>
    </lineage>
</organism>
<comment type="caution">
    <text evidence="6">The sequence shown here is derived from an EMBL/GenBank/DDBJ whole genome shotgun (WGS) entry which is preliminary data.</text>
</comment>
<dbReference type="Gene3D" id="3.20.20.30">
    <property type="entry name" value="Luciferase-like domain"/>
    <property type="match status" value="1"/>
</dbReference>
<dbReference type="InterPro" id="IPR036661">
    <property type="entry name" value="Luciferase-like_sf"/>
</dbReference>
<evidence type="ECO:0000256" key="1">
    <source>
        <dbReference type="ARBA" id="ARBA00022630"/>
    </source>
</evidence>
<evidence type="ECO:0000313" key="6">
    <source>
        <dbReference type="EMBL" id="GAB96804.1"/>
    </source>
</evidence>
<dbReference type="PANTHER" id="PTHR42847:SF4">
    <property type="entry name" value="ALKANESULFONATE MONOOXYGENASE-RELATED"/>
    <property type="match status" value="1"/>
</dbReference>
<evidence type="ECO:0000256" key="4">
    <source>
        <dbReference type="ARBA" id="ARBA00023033"/>
    </source>
</evidence>
<dbReference type="GO" id="GO:0008726">
    <property type="term" value="F:alkanesulfonate monooxygenase activity"/>
    <property type="evidence" value="ECO:0007669"/>
    <property type="project" value="TreeGrafter"/>
</dbReference>
<keyword evidence="1" id="KW-0285">Flavoprotein</keyword>
<sequence>MPITVHWFLTTSGDGRSVVGAYHGAKAQAASPAGLRAPDIDYLALQAQAADRLGFTGVLTPTGTWCEDAWLTTAALARQTQRLKFLVAFRPGLINPTLAAQMTATLQRQTGGRVLLNVVTGGEPAEQARCGDTLPKDRRYARTAEFLQVVKGAWTAPEAGPFDFDGEFYQVRGATVSAAPDPVPDLYFGGSSDAALPVAAEHVDVYLTWGEPPAQVAQKIARVRELADRAGRSLRFGIRLHTISRDSSHEAWGEAQRFLDALDPATVQRAQAALRTSESEGQRRMLALNRGSTDDLVVAPNLWAGVGLVRGGAGTALVGSHEEVADRIAEYHDLGIDEFIFSGYPNLEESFWFGENVVPILRSRGLLRTDAPEADGVRPVGGRVVVSTSPFGHDVATPAGAAAAVDVPTAATAAVS</sequence>
<dbReference type="SUPFAM" id="SSF51679">
    <property type="entry name" value="Bacterial luciferase-like"/>
    <property type="match status" value="1"/>
</dbReference>
<dbReference type="RefSeq" id="WP_006593336.1">
    <property type="nucleotide sequence ID" value="NZ_BAHD01000049.1"/>
</dbReference>
<dbReference type="STRING" id="1184609.KILIM_049_00220"/>
<keyword evidence="7" id="KW-1185">Reference proteome</keyword>
<evidence type="ECO:0000256" key="3">
    <source>
        <dbReference type="ARBA" id="ARBA00023002"/>
    </source>
</evidence>
<evidence type="ECO:0000256" key="2">
    <source>
        <dbReference type="ARBA" id="ARBA00022643"/>
    </source>
</evidence>
<dbReference type="InterPro" id="IPR011251">
    <property type="entry name" value="Luciferase-like_dom"/>
</dbReference>
<dbReference type="InterPro" id="IPR050172">
    <property type="entry name" value="SsuD_RutA_monooxygenase"/>
</dbReference>
<evidence type="ECO:0000313" key="7">
    <source>
        <dbReference type="Proteomes" id="UP000008366"/>
    </source>
</evidence>
<dbReference type="EMBL" id="BAHD01000049">
    <property type="protein sequence ID" value="GAB96804.1"/>
    <property type="molecule type" value="Genomic_DNA"/>
</dbReference>
<dbReference type="GO" id="GO:0046306">
    <property type="term" value="P:alkanesulfonate catabolic process"/>
    <property type="evidence" value="ECO:0007669"/>
    <property type="project" value="TreeGrafter"/>
</dbReference>
<dbReference type="eggNOG" id="COG2141">
    <property type="taxonomic scope" value="Bacteria"/>
</dbReference>
<keyword evidence="4 6" id="KW-0503">Monooxygenase</keyword>
<evidence type="ECO:0000259" key="5">
    <source>
        <dbReference type="Pfam" id="PF00296"/>
    </source>
</evidence>
<protein>
    <submittedName>
        <fullName evidence="6">Alkanesulfonate monooxygenase</fullName>
    </submittedName>
</protein>
<keyword evidence="2" id="KW-0288">FMN</keyword>
<keyword evidence="3" id="KW-0560">Oxidoreductase</keyword>
<proteinExistence type="predicted"/>
<dbReference type="OrthoDB" id="3265338at2"/>
<dbReference type="PANTHER" id="PTHR42847">
    <property type="entry name" value="ALKANESULFONATE MONOOXYGENASE"/>
    <property type="match status" value="1"/>
</dbReference>
<feature type="domain" description="Luciferase-like" evidence="5">
    <location>
        <begin position="29"/>
        <end position="338"/>
    </location>
</feature>
<accession>K6XDD4</accession>
<dbReference type="Pfam" id="PF00296">
    <property type="entry name" value="Bac_luciferase"/>
    <property type="match status" value="1"/>
</dbReference>
<dbReference type="Proteomes" id="UP000008366">
    <property type="component" value="Unassembled WGS sequence"/>
</dbReference>
<name>K6XDD4_9MICO</name>
<gene>
    <name evidence="6" type="primary">ssuD</name>
    <name evidence="6" type="ORF">KILIM_049_00220</name>
</gene>